<dbReference type="PANTHER" id="PTHR11385">
    <property type="entry name" value="SERUM ALBUMIN-RELATED"/>
    <property type="match status" value="1"/>
</dbReference>
<accession>A0A3Q7QAM4</accession>
<dbReference type="PRINTS" id="PR00802">
    <property type="entry name" value="SERUMALBUMIN"/>
</dbReference>
<comment type="subcellular location">
    <subcellularLocation>
        <location evidence="1">Secreted</location>
    </subcellularLocation>
</comment>
<reference key="1">
    <citation type="submission" date="2019-01" db="UniProtKB">
        <authorList>
            <consortium name="RefSeq"/>
        </authorList>
    </citation>
    <scope>IDENTIFICATION</scope>
</reference>
<dbReference type="CTD" id="173"/>
<sequence>MKQLKLTGFVIFLFFVPESLTLPTQPQDVDDVSITQKFIEENVGYITIIALAQYIQEISFEEVEVLVKAMTEYRDKCLGDVTLPMCYKLASDVLLENICALEGLPQKHNFSHCCSKVDLERKLCFFHNKKADVGFLPPLPTLDPEEKCQTYKNNRESFLNNYIYEVSRRNPFVFAPTLLTVAARFEEMTKTCCEEQDKANCFRTKAEPVIQYLKASSSFQKNVCGALMKFGLQVLESINVAILSQKFPKIEFKELTSLLKDVSSKYDGCCEGDAVQCIHERSKVMSHICSKQDSISSKIKECCEKKMPERGECIISSNKDDRPKDLALREVKFTESENVCEERDANQTIFMAEFLYEHSRRHPELSIPELLRIAGVYEDLLKECCHTENPPDCYRHAEYKFNETTEKSLKIVQRECAHFQDLGKDDLKYYYLIKFTKIAPQVSTEELTFLGKEMVTALATCCTLSEEFACVDNLMDLVLGELCGINENRNINPDVDHCCKTNFAFRRPCFEGLEADKTYVPPSTPQDLFTFHTDLCQAHNEELQKKKDRFLVNLVKRRPELTDEALRSLLTAFTDVVVKCCKAEGPEACFNEETPKLGVSSRHCAAIGFTGAPRPKGSTFSRTSARLHPRLGASALQMLVGETREPEGRNEDGKRTATILGATGTRAIQQPFCQARQCKLGGHKV</sequence>
<feature type="chain" id="PRO_5018557770" evidence="7">
    <location>
        <begin position="22"/>
        <end position="685"/>
    </location>
</feature>
<keyword evidence="4" id="KW-0677">Repeat</keyword>
<organism evidence="9 10">
    <name type="scientific">Callorhinus ursinus</name>
    <name type="common">Northern fur seal</name>
    <dbReference type="NCBI Taxonomy" id="34884"/>
    <lineage>
        <taxon>Eukaryota</taxon>
        <taxon>Metazoa</taxon>
        <taxon>Chordata</taxon>
        <taxon>Craniata</taxon>
        <taxon>Vertebrata</taxon>
        <taxon>Euteleostomi</taxon>
        <taxon>Mammalia</taxon>
        <taxon>Eutheria</taxon>
        <taxon>Laurasiatheria</taxon>
        <taxon>Carnivora</taxon>
        <taxon>Caniformia</taxon>
        <taxon>Pinnipedia</taxon>
        <taxon>Otariidae</taxon>
        <taxon>Callorhinus</taxon>
    </lineage>
</organism>
<protein>
    <submittedName>
        <fullName evidence="10">Afamin</fullName>
    </submittedName>
</protein>
<evidence type="ECO:0000256" key="5">
    <source>
        <dbReference type="ARBA" id="ARBA00023157"/>
    </source>
</evidence>
<dbReference type="PROSITE" id="PS51438">
    <property type="entry name" value="ALBUMIN_2"/>
    <property type="match status" value="3"/>
</dbReference>
<evidence type="ECO:0000256" key="2">
    <source>
        <dbReference type="ARBA" id="ARBA00022525"/>
    </source>
</evidence>
<dbReference type="Proteomes" id="UP000286641">
    <property type="component" value="Unplaced"/>
</dbReference>
<dbReference type="InterPro" id="IPR021177">
    <property type="entry name" value="Serum_albumin/AFP/Afamin"/>
</dbReference>
<dbReference type="FunFam" id="1.10.246.10:FF:000004">
    <property type="entry name" value="Serum albumin"/>
    <property type="match status" value="1"/>
</dbReference>
<dbReference type="FunFam" id="1.10.246.10:FF:000002">
    <property type="entry name" value="Serum albumin"/>
    <property type="match status" value="2"/>
</dbReference>
<dbReference type="PANTHER" id="PTHR11385:SF14">
    <property type="entry name" value="AFAMIN"/>
    <property type="match status" value="1"/>
</dbReference>
<dbReference type="RefSeq" id="XP_025742769.1">
    <property type="nucleotide sequence ID" value="XM_025886984.1"/>
</dbReference>
<dbReference type="InterPro" id="IPR020857">
    <property type="entry name" value="Serum_albumin_CS"/>
</dbReference>
<dbReference type="InterPro" id="IPR000264">
    <property type="entry name" value="ALB/AFP/VDB"/>
</dbReference>
<keyword evidence="6" id="KW-0325">Glycoprotein</keyword>
<proteinExistence type="predicted"/>
<dbReference type="CDD" id="cd00015">
    <property type="entry name" value="ALBUMIN"/>
    <property type="match status" value="3"/>
</dbReference>
<evidence type="ECO:0000256" key="1">
    <source>
        <dbReference type="ARBA" id="ARBA00004613"/>
    </source>
</evidence>
<evidence type="ECO:0000256" key="7">
    <source>
        <dbReference type="SAM" id="SignalP"/>
    </source>
</evidence>
<feature type="domain" description="Albumin" evidence="8">
    <location>
        <begin position="19"/>
        <end position="210"/>
    </location>
</feature>
<evidence type="ECO:0000256" key="4">
    <source>
        <dbReference type="ARBA" id="ARBA00022737"/>
    </source>
</evidence>
<dbReference type="InterPro" id="IPR020858">
    <property type="entry name" value="Serum_albumin-like"/>
</dbReference>
<evidence type="ECO:0000256" key="6">
    <source>
        <dbReference type="ARBA" id="ARBA00023180"/>
    </source>
</evidence>
<feature type="signal peptide" evidence="7">
    <location>
        <begin position="1"/>
        <end position="21"/>
    </location>
</feature>
<evidence type="ECO:0000256" key="3">
    <source>
        <dbReference type="ARBA" id="ARBA00022729"/>
    </source>
</evidence>
<dbReference type="Gene3D" id="1.10.246.10">
    <property type="match status" value="6"/>
</dbReference>
<keyword evidence="5" id="KW-1015">Disulfide bond</keyword>
<dbReference type="SMART" id="SM00103">
    <property type="entry name" value="ALBUMIN"/>
    <property type="match status" value="3"/>
</dbReference>
<dbReference type="GO" id="GO:0008431">
    <property type="term" value="F:vitamin E binding"/>
    <property type="evidence" value="ECO:0007669"/>
    <property type="project" value="TreeGrafter"/>
</dbReference>
<dbReference type="PROSITE" id="PS00212">
    <property type="entry name" value="ALBUMIN_1"/>
    <property type="match status" value="3"/>
</dbReference>
<dbReference type="FunFam" id="1.10.246.10:FF:000001">
    <property type="entry name" value="Serum albumin"/>
    <property type="match status" value="3"/>
</dbReference>
<name>A0A3Q7QAM4_CALUR</name>
<feature type="domain" description="Albumin" evidence="8">
    <location>
        <begin position="403"/>
        <end position="599"/>
    </location>
</feature>
<dbReference type="InParanoid" id="A0A3Q7QAM4"/>
<gene>
    <name evidence="10" type="primary">AFM</name>
</gene>
<keyword evidence="2" id="KW-0964">Secreted</keyword>
<dbReference type="AlphaFoldDB" id="A0A3Q7QAM4"/>
<dbReference type="GO" id="GO:0071693">
    <property type="term" value="P:protein transport within extracellular region"/>
    <property type="evidence" value="ECO:0007669"/>
    <property type="project" value="TreeGrafter"/>
</dbReference>
<dbReference type="SUPFAM" id="SSF48552">
    <property type="entry name" value="Serum albumin-like"/>
    <property type="match status" value="3"/>
</dbReference>
<dbReference type="InterPro" id="IPR014760">
    <property type="entry name" value="Serum_albumin_N"/>
</dbReference>
<keyword evidence="3 7" id="KW-0732">Signal</keyword>
<keyword evidence="9" id="KW-1185">Reference proteome</keyword>
<dbReference type="Pfam" id="PF00273">
    <property type="entry name" value="Serum_albumin"/>
    <property type="match status" value="3"/>
</dbReference>
<reference evidence="10" key="2">
    <citation type="submission" date="2025-08" db="UniProtKB">
        <authorList>
            <consortium name="RefSeq"/>
        </authorList>
    </citation>
    <scope>IDENTIFICATION</scope>
    <source>
        <tissue evidence="10">Blood</tissue>
    </source>
</reference>
<evidence type="ECO:0000259" key="8">
    <source>
        <dbReference type="PROSITE" id="PS51438"/>
    </source>
</evidence>
<dbReference type="PRINTS" id="PR00803">
    <property type="entry name" value="AFETOPROTEIN"/>
</dbReference>
<dbReference type="GO" id="GO:0051180">
    <property type="term" value="P:vitamin transport"/>
    <property type="evidence" value="ECO:0007669"/>
    <property type="project" value="TreeGrafter"/>
</dbReference>
<dbReference type="GO" id="GO:0005737">
    <property type="term" value="C:cytoplasm"/>
    <property type="evidence" value="ECO:0007669"/>
    <property type="project" value="TreeGrafter"/>
</dbReference>
<evidence type="ECO:0000313" key="9">
    <source>
        <dbReference type="Proteomes" id="UP000286641"/>
    </source>
</evidence>
<dbReference type="GO" id="GO:0072562">
    <property type="term" value="C:blood microparticle"/>
    <property type="evidence" value="ECO:0007669"/>
    <property type="project" value="TreeGrafter"/>
</dbReference>
<evidence type="ECO:0000313" key="10">
    <source>
        <dbReference type="RefSeq" id="XP_025742769.1"/>
    </source>
</evidence>
<feature type="domain" description="Albumin" evidence="8">
    <location>
        <begin position="211"/>
        <end position="402"/>
    </location>
</feature>